<dbReference type="PROSITE" id="PS50995">
    <property type="entry name" value="HTH_MARR_2"/>
    <property type="match status" value="1"/>
</dbReference>
<proteinExistence type="predicted"/>
<dbReference type="InterPro" id="IPR036390">
    <property type="entry name" value="WH_DNA-bd_sf"/>
</dbReference>
<keyword evidence="3" id="KW-0804">Transcription</keyword>
<accession>A0A4P8IEK3</accession>
<dbReference type="InterPro" id="IPR001387">
    <property type="entry name" value="Cro/C1-type_HTH"/>
</dbReference>
<organism evidence="6 7">
    <name type="scientific">Anaerostipes rhamnosivorans</name>
    <dbReference type="NCBI Taxonomy" id="1229621"/>
    <lineage>
        <taxon>Bacteria</taxon>
        <taxon>Bacillati</taxon>
        <taxon>Bacillota</taxon>
        <taxon>Clostridia</taxon>
        <taxon>Lachnospirales</taxon>
        <taxon>Lachnospiraceae</taxon>
        <taxon>Anaerostipes</taxon>
    </lineage>
</organism>
<dbReference type="PROSITE" id="PS50943">
    <property type="entry name" value="HTH_CROC1"/>
    <property type="match status" value="1"/>
</dbReference>
<keyword evidence="1" id="KW-0805">Transcription regulation</keyword>
<dbReference type="Gene3D" id="1.10.10.10">
    <property type="entry name" value="Winged helix-like DNA-binding domain superfamily/Winged helix DNA-binding domain"/>
    <property type="match status" value="1"/>
</dbReference>
<dbReference type="SMART" id="SM00347">
    <property type="entry name" value="HTH_MARR"/>
    <property type="match status" value="1"/>
</dbReference>
<dbReference type="Proteomes" id="UP000298653">
    <property type="component" value="Chromosome"/>
</dbReference>
<dbReference type="PRINTS" id="PR00598">
    <property type="entry name" value="HTHMARR"/>
</dbReference>
<feature type="domain" description="HTH cro/C1-type" evidence="4">
    <location>
        <begin position="39"/>
        <end position="65"/>
    </location>
</feature>
<dbReference type="GO" id="GO:0003677">
    <property type="term" value="F:DNA binding"/>
    <property type="evidence" value="ECO:0007669"/>
    <property type="project" value="UniProtKB-KW"/>
</dbReference>
<dbReference type="RefSeq" id="WP_137329471.1">
    <property type="nucleotide sequence ID" value="NZ_CP040058.1"/>
</dbReference>
<dbReference type="PANTHER" id="PTHR42756:SF1">
    <property type="entry name" value="TRANSCRIPTIONAL REPRESSOR OF EMRAB OPERON"/>
    <property type="match status" value="1"/>
</dbReference>
<evidence type="ECO:0000313" key="7">
    <source>
        <dbReference type="Proteomes" id="UP000298653"/>
    </source>
</evidence>
<evidence type="ECO:0000313" key="6">
    <source>
        <dbReference type="EMBL" id="QCP36208.1"/>
    </source>
</evidence>
<evidence type="ECO:0000256" key="1">
    <source>
        <dbReference type="ARBA" id="ARBA00023015"/>
    </source>
</evidence>
<gene>
    <name evidence="6" type="ORF">AR1Y2_2754</name>
</gene>
<protein>
    <submittedName>
        <fullName evidence="6">Transcriptional regulator, MarR family</fullName>
    </submittedName>
</protein>
<dbReference type="OrthoDB" id="6400170at2"/>
<keyword evidence="2" id="KW-0238">DNA-binding</keyword>
<dbReference type="Pfam" id="PF01047">
    <property type="entry name" value="MarR"/>
    <property type="match status" value="1"/>
</dbReference>
<dbReference type="PANTHER" id="PTHR42756">
    <property type="entry name" value="TRANSCRIPTIONAL REGULATOR, MARR"/>
    <property type="match status" value="1"/>
</dbReference>
<evidence type="ECO:0000256" key="3">
    <source>
        <dbReference type="ARBA" id="ARBA00023163"/>
    </source>
</evidence>
<dbReference type="SUPFAM" id="SSF46785">
    <property type="entry name" value="Winged helix' DNA-binding domain"/>
    <property type="match status" value="1"/>
</dbReference>
<sequence>MYEDDGIYHLLLKINHKNFAIGFAYLKEAGLHPGQMPLITSLYKKEGVTQKEIADKLGIKPSTINVMIRRLEKKEFVIRKQDPEDQRRSLVYLTVHGRQIYEKISGAAVDIKDQVMNTFTEDEKEELFRLLTKFYEGLEKLVDLEMGTCKCKE</sequence>
<dbReference type="GO" id="GO:0003700">
    <property type="term" value="F:DNA-binding transcription factor activity"/>
    <property type="evidence" value="ECO:0007669"/>
    <property type="project" value="InterPro"/>
</dbReference>
<keyword evidence="7" id="KW-1185">Reference proteome</keyword>
<dbReference type="InterPro" id="IPR023187">
    <property type="entry name" value="Tscrpt_reg_MarR-type_CS"/>
</dbReference>
<dbReference type="InterPro" id="IPR000835">
    <property type="entry name" value="HTH_MarR-typ"/>
</dbReference>
<name>A0A4P8IEK3_9FIRM</name>
<evidence type="ECO:0000259" key="5">
    <source>
        <dbReference type="PROSITE" id="PS50995"/>
    </source>
</evidence>
<dbReference type="AlphaFoldDB" id="A0A4P8IEK3"/>
<evidence type="ECO:0000259" key="4">
    <source>
        <dbReference type="PROSITE" id="PS50943"/>
    </source>
</evidence>
<feature type="domain" description="HTH marR-type" evidence="5">
    <location>
        <begin position="4"/>
        <end position="136"/>
    </location>
</feature>
<dbReference type="InterPro" id="IPR036388">
    <property type="entry name" value="WH-like_DNA-bd_sf"/>
</dbReference>
<dbReference type="PROSITE" id="PS01117">
    <property type="entry name" value="HTH_MARR_1"/>
    <property type="match status" value="1"/>
</dbReference>
<dbReference type="KEGG" id="arf:AR1Y2_2754"/>
<dbReference type="EMBL" id="CP040058">
    <property type="protein sequence ID" value="QCP36208.1"/>
    <property type="molecule type" value="Genomic_DNA"/>
</dbReference>
<evidence type="ECO:0000256" key="2">
    <source>
        <dbReference type="ARBA" id="ARBA00023125"/>
    </source>
</evidence>
<reference evidence="6 7" key="1">
    <citation type="submission" date="2019-05" db="EMBL/GenBank/DDBJ databases">
        <title>Complete genome sequencing of Anaerostipes rhamnosivorans.</title>
        <authorList>
            <person name="Bui T.P.N."/>
            <person name="de Vos W.M."/>
        </authorList>
    </citation>
    <scope>NUCLEOTIDE SEQUENCE [LARGE SCALE GENOMIC DNA]</scope>
    <source>
        <strain evidence="6 7">1y2</strain>
    </source>
</reference>